<dbReference type="EMBL" id="ML995028">
    <property type="protein sequence ID" value="KAF2174405.1"/>
    <property type="molecule type" value="Genomic_DNA"/>
</dbReference>
<dbReference type="Proteomes" id="UP000800200">
    <property type="component" value="Unassembled WGS sequence"/>
</dbReference>
<keyword evidence="2" id="KW-1185">Reference proteome</keyword>
<evidence type="ECO:0000313" key="1">
    <source>
        <dbReference type="EMBL" id="KAF2174405.1"/>
    </source>
</evidence>
<dbReference type="PANTHER" id="PTHR47784">
    <property type="entry name" value="STEROL UPTAKE CONTROL PROTEIN 2"/>
    <property type="match status" value="1"/>
</dbReference>
<dbReference type="InterPro" id="IPR053157">
    <property type="entry name" value="Sterol_Uptake_Regulator"/>
</dbReference>
<gene>
    <name evidence="1" type="ORF">K469DRAFT_791124</name>
</gene>
<dbReference type="AlphaFoldDB" id="A0A6A6D5S9"/>
<sequence length="264" mass="30728">MDRPIAFSKLERRFRPWFRYRPCHERSRSHVTSLSIVNTLGVDHIWQTVLVQIGFQHPYVMHGIFSLAALNLAYLDPLKWRCLIATAAHHHNKALHDFKTGIGRINDENSDALFASATMNILYVFAVFGKLYDEDTSEPAATYRSYILYLGNWDDLDPDVASIPEDTQILSLKSIWVNTSDASIGLFIWLSLVPGAFFLRLQQRKPEALLMFAYFGGLAEALGRYWWMEGWRRNIVEVVRDMLGSYWERWMELPRRLVGLRDKE</sequence>
<reference evidence="1" key="1">
    <citation type="journal article" date="2020" name="Stud. Mycol.">
        <title>101 Dothideomycetes genomes: a test case for predicting lifestyles and emergence of pathogens.</title>
        <authorList>
            <person name="Haridas S."/>
            <person name="Albert R."/>
            <person name="Binder M."/>
            <person name="Bloem J."/>
            <person name="Labutti K."/>
            <person name="Salamov A."/>
            <person name="Andreopoulos B."/>
            <person name="Baker S."/>
            <person name="Barry K."/>
            <person name="Bills G."/>
            <person name="Bluhm B."/>
            <person name="Cannon C."/>
            <person name="Castanera R."/>
            <person name="Culley D."/>
            <person name="Daum C."/>
            <person name="Ezra D."/>
            <person name="Gonzalez J."/>
            <person name="Henrissat B."/>
            <person name="Kuo A."/>
            <person name="Liang C."/>
            <person name="Lipzen A."/>
            <person name="Lutzoni F."/>
            <person name="Magnuson J."/>
            <person name="Mondo S."/>
            <person name="Nolan M."/>
            <person name="Ohm R."/>
            <person name="Pangilinan J."/>
            <person name="Park H.-J."/>
            <person name="Ramirez L."/>
            <person name="Alfaro M."/>
            <person name="Sun H."/>
            <person name="Tritt A."/>
            <person name="Yoshinaga Y."/>
            <person name="Zwiers L.-H."/>
            <person name="Turgeon B."/>
            <person name="Goodwin S."/>
            <person name="Spatafora J."/>
            <person name="Crous P."/>
            <person name="Grigoriev I."/>
        </authorList>
    </citation>
    <scope>NUCLEOTIDE SEQUENCE</scope>
    <source>
        <strain evidence="1">CBS 207.26</strain>
    </source>
</reference>
<dbReference type="GO" id="GO:0001228">
    <property type="term" value="F:DNA-binding transcription activator activity, RNA polymerase II-specific"/>
    <property type="evidence" value="ECO:0007669"/>
    <property type="project" value="TreeGrafter"/>
</dbReference>
<dbReference type="OrthoDB" id="5386330at2759"/>
<organism evidence="1 2">
    <name type="scientific">Zopfia rhizophila CBS 207.26</name>
    <dbReference type="NCBI Taxonomy" id="1314779"/>
    <lineage>
        <taxon>Eukaryota</taxon>
        <taxon>Fungi</taxon>
        <taxon>Dikarya</taxon>
        <taxon>Ascomycota</taxon>
        <taxon>Pezizomycotina</taxon>
        <taxon>Dothideomycetes</taxon>
        <taxon>Dothideomycetes incertae sedis</taxon>
        <taxon>Zopfiaceae</taxon>
        <taxon>Zopfia</taxon>
    </lineage>
</organism>
<evidence type="ECO:0000313" key="2">
    <source>
        <dbReference type="Proteomes" id="UP000800200"/>
    </source>
</evidence>
<dbReference type="PANTHER" id="PTHR47784:SF5">
    <property type="entry name" value="STEROL UPTAKE CONTROL PROTEIN 2"/>
    <property type="match status" value="1"/>
</dbReference>
<name>A0A6A6D5S9_9PEZI</name>
<protein>
    <submittedName>
        <fullName evidence="1">Uncharacterized protein</fullName>
    </submittedName>
</protein>
<accession>A0A6A6D5S9</accession>
<proteinExistence type="predicted"/>